<evidence type="ECO:0000256" key="3">
    <source>
        <dbReference type="SAM" id="MobiDB-lite"/>
    </source>
</evidence>
<name>A0A1Y2BU63_9FUNG</name>
<keyword evidence="2 5" id="KW-0732">Signal</keyword>
<sequence length="364" mass="42700">MKSMKQLIFLVLFLILSISSINAHTQESAESRKLKAESADKYIRFISPAEFSVHINKGLWIIMFGANWCEYTQRLTPKWLGLQTRIRAENLSSKINIAKVECSKYMEFCKGENIDGLPTIFVYENGKMYEEYTGNHEVNEMFTYVQEQVHRYFNEEVVEEVVTVYVEEDEYESKMEENKPRKSGISEDEQNQHQNQHQNQQEQQRDKARNAKHLPKKRDVKNPPSHQPPKNKPNDYRRVPSKTLQPKQQGKQHQGRDLKQKYRTKQAPKYIPPKNAPPKYAPPKYAPPKYDKRPLPPKRPNVVVKATKKVFGLVESLITLAVVLIVVYAIVRFKAIKRHSSYSKTKIPLYRDLTQEEKYMLHYS</sequence>
<accession>A0A1Y2BU63</accession>
<feature type="compositionally biased region" description="Polar residues" evidence="3">
    <location>
        <begin position="242"/>
        <end position="252"/>
    </location>
</feature>
<dbReference type="SUPFAM" id="SSF52833">
    <property type="entry name" value="Thioredoxin-like"/>
    <property type="match status" value="1"/>
</dbReference>
<comment type="caution">
    <text evidence="7">The sequence shown here is derived from an EMBL/GenBank/DDBJ whole genome shotgun (WGS) entry which is preliminary data.</text>
</comment>
<dbReference type="GO" id="GO:0006457">
    <property type="term" value="P:protein folding"/>
    <property type="evidence" value="ECO:0007669"/>
    <property type="project" value="TreeGrafter"/>
</dbReference>
<comment type="similarity">
    <text evidence="1">Belongs to the protein disulfide isomerase family.</text>
</comment>
<gene>
    <name evidence="7" type="ORF">LY90DRAFT_672636</name>
</gene>
<feature type="compositionally biased region" description="Basic residues" evidence="3">
    <location>
        <begin position="210"/>
        <end position="219"/>
    </location>
</feature>
<feature type="domain" description="Thioredoxin" evidence="6">
    <location>
        <begin position="23"/>
        <end position="150"/>
    </location>
</feature>
<keyword evidence="8" id="KW-1185">Reference proteome</keyword>
<feature type="chain" id="PRO_5010987905" evidence="5">
    <location>
        <begin position="24"/>
        <end position="364"/>
    </location>
</feature>
<dbReference type="STRING" id="1754190.A0A1Y2BU63"/>
<organism evidence="7 8">
    <name type="scientific">Neocallimastix californiae</name>
    <dbReference type="NCBI Taxonomy" id="1754190"/>
    <lineage>
        <taxon>Eukaryota</taxon>
        <taxon>Fungi</taxon>
        <taxon>Fungi incertae sedis</taxon>
        <taxon>Chytridiomycota</taxon>
        <taxon>Chytridiomycota incertae sedis</taxon>
        <taxon>Neocallimastigomycetes</taxon>
        <taxon>Neocallimastigales</taxon>
        <taxon>Neocallimastigaceae</taxon>
        <taxon>Neocallimastix</taxon>
    </lineage>
</organism>
<dbReference type="PROSITE" id="PS51352">
    <property type="entry name" value="THIOREDOXIN_2"/>
    <property type="match status" value="1"/>
</dbReference>
<dbReference type="InterPro" id="IPR051063">
    <property type="entry name" value="PDI"/>
</dbReference>
<keyword evidence="4" id="KW-0812">Transmembrane</keyword>
<dbReference type="InterPro" id="IPR013766">
    <property type="entry name" value="Thioredoxin_domain"/>
</dbReference>
<evidence type="ECO:0000256" key="4">
    <source>
        <dbReference type="SAM" id="Phobius"/>
    </source>
</evidence>
<keyword evidence="4" id="KW-1133">Transmembrane helix</keyword>
<evidence type="ECO:0000259" key="6">
    <source>
        <dbReference type="PROSITE" id="PS51352"/>
    </source>
</evidence>
<evidence type="ECO:0000313" key="7">
    <source>
        <dbReference type="EMBL" id="ORY38310.1"/>
    </source>
</evidence>
<dbReference type="PANTHER" id="PTHR45672">
    <property type="entry name" value="PROTEIN DISULFIDE-ISOMERASE C17H9.14C-RELATED"/>
    <property type="match status" value="1"/>
</dbReference>
<evidence type="ECO:0000313" key="8">
    <source>
        <dbReference type="Proteomes" id="UP000193920"/>
    </source>
</evidence>
<dbReference type="OrthoDB" id="72053at2759"/>
<dbReference type="PANTHER" id="PTHR45672:SF3">
    <property type="entry name" value="THIOREDOXIN DOMAIN-CONTAINING PROTEIN 5"/>
    <property type="match status" value="1"/>
</dbReference>
<dbReference type="EMBL" id="MCOG01000137">
    <property type="protein sequence ID" value="ORY38310.1"/>
    <property type="molecule type" value="Genomic_DNA"/>
</dbReference>
<evidence type="ECO:0000256" key="1">
    <source>
        <dbReference type="ARBA" id="ARBA00006347"/>
    </source>
</evidence>
<evidence type="ECO:0000256" key="5">
    <source>
        <dbReference type="SAM" id="SignalP"/>
    </source>
</evidence>
<proteinExistence type="inferred from homology"/>
<feature type="signal peptide" evidence="5">
    <location>
        <begin position="1"/>
        <end position="23"/>
    </location>
</feature>
<feature type="compositionally biased region" description="Low complexity" evidence="3">
    <location>
        <begin position="192"/>
        <end position="202"/>
    </location>
</feature>
<dbReference type="AlphaFoldDB" id="A0A1Y2BU63"/>
<feature type="region of interest" description="Disordered" evidence="3">
    <location>
        <begin position="169"/>
        <end position="296"/>
    </location>
</feature>
<dbReference type="Proteomes" id="UP000193920">
    <property type="component" value="Unassembled WGS sequence"/>
</dbReference>
<feature type="transmembrane region" description="Helical" evidence="4">
    <location>
        <begin position="310"/>
        <end position="331"/>
    </location>
</feature>
<dbReference type="Pfam" id="PF00085">
    <property type="entry name" value="Thioredoxin"/>
    <property type="match status" value="1"/>
</dbReference>
<dbReference type="Gene3D" id="3.40.30.10">
    <property type="entry name" value="Glutaredoxin"/>
    <property type="match status" value="1"/>
</dbReference>
<dbReference type="InterPro" id="IPR036249">
    <property type="entry name" value="Thioredoxin-like_sf"/>
</dbReference>
<dbReference type="GO" id="GO:0003756">
    <property type="term" value="F:protein disulfide isomerase activity"/>
    <property type="evidence" value="ECO:0007669"/>
    <property type="project" value="TreeGrafter"/>
</dbReference>
<evidence type="ECO:0000256" key="2">
    <source>
        <dbReference type="ARBA" id="ARBA00022729"/>
    </source>
</evidence>
<protein>
    <submittedName>
        <fullName evidence="7">Thioredoxin-like protein</fullName>
    </submittedName>
</protein>
<reference evidence="7 8" key="1">
    <citation type="submission" date="2016-08" db="EMBL/GenBank/DDBJ databases">
        <title>A Parts List for Fungal Cellulosomes Revealed by Comparative Genomics.</title>
        <authorList>
            <consortium name="DOE Joint Genome Institute"/>
            <person name="Haitjema C.H."/>
            <person name="Gilmore S.P."/>
            <person name="Henske J.K."/>
            <person name="Solomon K.V."/>
            <person name="De Groot R."/>
            <person name="Kuo A."/>
            <person name="Mondo S.J."/>
            <person name="Salamov A.A."/>
            <person name="Labutti K."/>
            <person name="Zhao Z."/>
            <person name="Chiniquy J."/>
            <person name="Barry K."/>
            <person name="Brewer H.M."/>
            <person name="Purvine S.O."/>
            <person name="Wright A.T."/>
            <person name="Boxma B."/>
            <person name="Van Alen T."/>
            <person name="Hackstein J.H."/>
            <person name="Baker S.E."/>
            <person name="Grigoriev I.V."/>
            <person name="O'Malley M.A."/>
        </authorList>
    </citation>
    <scope>NUCLEOTIDE SEQUENCE [LARGE SCALE GENOMIC DNA]</scope>
    <source>
        <strain evidence="7 8">G1</strain>
    </source>
</reference>
<keyword evidence="4" id="KW-0472">Membrane</keyword>
<feature type="compositionally biased region" description="Pro residues" evidence="3">
    <location>
        <begin position="270"/>
        <end position="286"/>
    </location>
</feature>
<dbReference type="GO" id="GO:0005783">
    <property type="term" value="C:endoplasmic reticulum"/>
    <property type="evidence" value="ECO:0007669"/>
    <property type="project" value="TreeGrafter"/>
</dbReference>